<feature type="region of interest" description="Disordered" evidence="1">
    <location>
        <begin position="63"/>
        <end position="113"/>
    </location>
</feature>
<evidence type="ECO:0000313" key="3">
    <source>
        <dbReference type="Proteomes" id="UP000694853"/>
    </source>
</evidence>
<dbReference type="Proteomes" id="UP000694853">
    <property type="component" value="Unplaced"/>
</dbReference>
<accession>A0A8B8LBN5</accession>
<dbReference type="OrthoDB" id="515654at2759"/>
<name>A0A8B8LBN5_ABRPR</name>
<dbReference type="InterPro" id="IPR009060">
    <property type="entry name" value="UBA-like_sf"/>
</dbReference>
<sequence>MSPSMKSKSKSQEKASARAAKEQQKTSPKTCQNHGSGIPASEHNPILGTFQTLETSLVASSTRVHDNSHFPKIDDADERSSSPQRTVSECDSFSNNGSCSGESEESKEKVTNSSTRLDVILGCDNDRREKIRLKNERKHQRQRERRAQELHDRCCGYLMSRKLEALAQQLVAMGFSSQRATLALMSNDGKLEESVSWLLSEEESHTEGNTNLASEGNLKIDISDELHLISALEAKYSCSKQEVERIVVACEGDLQKAESTFKSQKQESPVTQSELEDPTQNNSLMRSQGLSAASVSIQQRGNGNDFNYYKLGSADSMFSDLESRNENSLHSNNPNVVVEKRWGVPGSSPPVMLPMAPSMQPLSPLAKMEGRHSFLTNEGRMIQQGLGREPAMMQHPHFTNVKQNSLPSINSFPSGTSGWYVKSIPPVENMRSNGKLLQTQTIGSMSPNQLEQFCQAPYREYSHFFGPIDSSSAGIGGFCKPMGASSSSPSPPIPSQHCGSWSMSASSPTLTVPPSLGLFSGHQNVARTFSSDSHVVDWNTGGLMPEFDYTSIDWSLNPPSSSVSGGLWLGISSLLRNSYGNRRVSSCMNGLQSVGMARESSSSGGLREWTTPFTGKDIFSVPRQFVTSPPL</sequence>
<evidence type="ECO:0000256" key="1">
    <source>
        <dbReference type="SAM" id="MobiDB-lite"/>
    </source>
</evidence>
<dbReference type="InterPro" id="IPR015940">
    <property type="entry name" value="UBA"/>
</dbReference>
<dbReference type="GeneID" id="113864340"/>
<dbReference type="SMART" id="SM00165">
    <property type="entry name" value="UBA"/>
    <property type="match status" value="1"/>
</dbReference>
<feature type="compositionally biased region" description="Low complexity" evidence="1">
    <location>
        <begin position="92"/>
        <end position="101"/>
    </location>
</feature>
<dbReference type="PROSITE" id="PS50030">
    <property type="entry name" value="UBA"/>
    <property type="match status" value="1"/>
</dbReference>
<keyword evidence="3" id="KW-1185">Reference proteome</keyword>
<dbReference type="PANTHER" id="PTHR35294:SF4">
    <property type="entry name" value="UBA DOMAIN-CONTAINING PROTEIN"/>
    <property type="match status" value="1"/>
</dbReference>
<evidence type="ECO:0000313" key="4">
    <source>
        <dbReference type="RefSeq" id="XP_027353746.1"/>
    </source>
</evidence>
<feature type="compositionally biased region" description="Polar residues" evidence="1">
    <location>
        <begin position="26"/>
        <end position="35"/>
    </location>
</feature>
<dbReference type="KEGG" id="aprc:113864340"/>
<dbReference type="Gene3D" id="1.10.8.10">
    <property type="entry name" value="DNA helicase RuvA subunit, C-terminal domain"/>
    <property type="match status" value="1"/>
</dbReference>
<reference evidence="4" key="2">
    <citation type="submission" date="2025-08" db="UniProtKB">
        <authorList>
            <consortium name="RefSeq"/>
        </authorList>
    </citation>
    <scope>IDENTIFICATION</scope>
    <source>
        <tissue evidence="4">Young leaves</tissue>
    </source>
</reference>
<feature type="compositionally biased region" description="Basic and acidic residues" evidence="1">
    <location>
        <begin position="10"/>
        <end position="24"/>
    </location>
</feature>
<dbReference type="SUPFAM" id="SSF46934">
    <property type="entry name" value="UBA-like"/>
    <property type="match status" value="1"/>
</dbReference>
<dbReference type="PANTHER" id="PTHR35294">
    <property type="entry name" value="UBIQUITIN-ASSOCIATED/TRANSLATION ELONGATION FACTOR EF1B PROTEIN"/>
    <property type="match status" value="1"/>
</dbReference>
<protein>
    <submittedName>
        <fullName evidence="4">Uncharacterized protein LOC113864340</fullName>
    </submittedName>
</protein>
<dbReference type="RefSeq" id="XP_027353746.1">
    <property type="nucleotide sequence ID" value="XM_027497945.1"/>
</dbReference>
<organism evidence="3 4">
    <name type="scientific">Abrus precatorius</name>
    <name type="common">Indian licorice</name>
    <name type="synonym">Glycine abrus</name>
    <dbReference type="NCBI Taxonomy" id="3816"/>
    <lineage>
        <taxon>Eukaryota</taxon>
        <taxon>Viridiplantae</taxon>
        <taxon>Streptophyta</taxon>
        <taxon>Embryophyta</taxon>
        <taxon>Tracheophyta</taxon>
        <taxon>Spermatophyta</taxon>
        <taxon>Magnoliopsida</taxon>
        <taxon>eudicotyledons</taxon>
        <taxon>Gunneridae</taxon>
        <taxon>Pentapetalae</taxon>
        <taxon>rosids</taxon>
        <taxon>fabids</taxon>
        <taxon>Fabales</taxon>
        <taxon>Fabaceae</taxon>
        <taxon>Papilionoideae</taxon>
        <taxon>50 kb inversion clade</taxon>
        <taxon>NPAAA clade</taxon>
        <taxon>indigoferoid/millettioid clade</taxon>
        <taxon>Abreae</taxon>
        <taxon>Abrus</taxon>
    </lineage>
</organism>
<feature type="domain" description="UBA" evidence="2">
    <location>
        <begin position="161"/>
        <end position="201"/>
    </location>
</feature>
<proteinExistence type="predicted"/>
<feature type="region of interest" description="Disordered" evidence="1">
    <location>
        <begin position="259"/>
        <end position="282"/>
    </location>
</feature>
<gene>
    <name evidence="4" type="primary">LOC113864340</name>
</gene>
<evidence type="ECO:0000259" key="2">
    <source>
        <dbReference type="PROSITE" id="PS50030"/>
    </source>
</evidence>
<reference evidence="3" key="1">
    <citation type="journal article" date="2019" name="Toxins">
        <title>Detection of Abrin-Like and Prepropulchellin-Like Toxin Genes and Transcripts Using Whole Genome Sequencing and Full-Length Transcript Sequencing of Abrus precatorius.</title>
        <authorList>
            <person name="Hovde B.T."/>
            <person name="Daligault H.E."/>
            <person name="Hanschen E.R."/>
            <person name="Kunde Y.A."/>
            <person name="Johnson M.B."/>
            <person name="Starkenburg S.R."/>
            <person name="Johnson S.L."/>
        </authorList>
    </citation>
    <scope>NUCLEOTIDE SEQUENCE [LARGE SCALE GENOMIC DNA]</scope>
</reference>
<dbReference type="AlphaFoldDB" id="A0A8B8LBN5"/>
<feature type="compositionally biased region" description="Polar residues" evidence="1">
    <location>
        <begin position="81"/>
        <end position="91"/>
    </location>
</feature>
<feature type="region of interest" description="Disordered" evidence="1">
    <location>
        <begin position="1"/>
        <end position="49"/>
    </location>
</feature>
<feature type="compositionally biased region" description="Basic and acidic residues" evidence="1">
    <location>
        <begin position="63"/>
        <end position="80"/>
    </location>
</feature>